<protein>
    <submittedName>
        <fullName evidence="1">Uncharacterized protein</fullName>
    </submittedName>
</protein>
<dbReference type="EMBL" id="BTGU01012706">
    <property type="protein sequence ID" value="GMN71618.1"/>
    <property type="molecule type" value="Genomic_DNA"/>
</dbReference>
<organism evidence="1 2">
    <name type="scientific">Ficus carica</name>
    <name type="common">Common fig</name>
    <dbReference type="NCBI Taxonomy" id="3494"/>
    <lineage>
        <taxon>Eukaryota</taxon>
        <taxon>Viridiplantae</taxon>
        <taxon>Streptophyta</taxon>
        <taxon>Embryophyta</taxon>
        <taxon>Tracheophyta</taxon>
        <taxon>Spermatophyta</taxon>
        <taxon>Magnoliopsida</taxon>
        <taxon>eudicotyledons</taxon>
        <taxon>Gunneridae</taxon>
        <taxon>Pentapetalae</taxon>
        <taxon>rosids</taxon>
        <taxon>fabids</taxon>
        <taxon>Rosales</taxon>
        <taxon>Moraceae</taxon>
        <taxon>Ficeae</taxon>
        <taxon>Ficus</taxon>
    </lineage>
</organism>
<dbReference type="AlphaFoldDB" id="A0AA88EC60"/>
<sequence length="28" mass="3197">MAFSGKKVASNNVVQRFWYEEEVGSFSV</sequence>
<gene>
    <name evidence="1" type="ORF">TIFTF001_053430</name>
</gene>
<comment type="caution">
    <text evidence="1">The sequence shown here is derived from an EMBL/GenBank/DDBJ whole genome shotgun (WGS) entry which is preliminary data.</text>
</comment>
<evidence type="ECO:0000313" key="1">
    <source>
        <dbReference type="EMBL" id="GMN71618.1"/>
    </source>
</evidence>
<proteinExistence type="predicted"/>
<name>A0AA88EC60_FICCA</name>
<dbReference type="Proteomes" id="UP001187192">
    <property type="component" value="Unassembled WGS sequence"/>
</dbReference>
<keyword evidence="2" id="KW-1185">Reference proteome</keyword>
<evidence type="ECO:0000313" key="2">
    <source>
        <dbReference type="Proteomes" id="UP001187192"/>
    </source>
</evidence>
<accession>A0AA88EC60</accession>
<reference evidence="1" key="1">
    <citation type="submission" date="2023-07" db="EMBL/GenBank/DDBJ databases">
        <title>draft genome sequence of fig (Ficus carica).</title>
        <authorList>
            <person name="Takahashi T."/>
            <person name="Nishimura K."/>
        </authorList>
    </citation>
    <scope>NUCLEOTIDE SEQUENCE</scope>
</reference>